<proteinExistence type="inferred from homology"/>
<dbReference type="Gene3D" id="3.40.50.2000">
    <property type="entry name" value="Glycogen Phosphorylase B"/>
    <property type="match status" value="1"/>
</dbReference>
<sequence length="395" mass="44107">MTPSLELIYINAGGGHRASAQALQAIAQQQGRNWDVRLVNLFERIDPGQRFYALTGLNPEDLYNKRLARGWTRGMAQELYVLQQLIRLGHRRLLQRLLPHWQASRPDMVVSLVPNFNRVMFESLRASGSAAPYVTVMTDFADLPRGRFWIERDLPIHLVCGTRKAVEQARAMGHPPALLHEVSGMLVRPEFYAPPKQSREQAMRRHGLTPGRPTALVLFGGHGGRHMLQIARRLGDMQAIYLCGHNQALAERLQALPAQAPRLIQGFTSDVPAFMHMADFMIGKPGPGSISEAVRCGLPVVLLHSGATMPQERYNVEWVREMGVGIACTTYLEIARAAHAMQADLPAWQQRVRAIDNRALFEVPEILETILATAGRRHAVRDDRARSPAVQSALS</sequence>
<evidence type="ECO:0000256" key="3">
    <source>
        <dbReference type="ARBA" id="ARBA00022679"/>
    </source>
</evidence>
<dbReference type="AlphaFoldDB" id="A0A0U1Q025"/>
<dbReference type="PATRIC" id="fig|1610491.3.peg.1624"/>
<evidence type="ECO:0000313" key="6">
    <source>
        <dbReference type="Proteomes" id="UP000050580"/>
    </source>
</evidence>
<keyword evidence="6" id="KW-1185">Reference proteome</keyword>
<name>A0A0U1Q025_9BURK</name>
<evidence type="ECO:0000259" key="4">
    <source>
        <dbReference type="Pfam" id="PF06925"/>
    </source>
</evidence>
<dbReference type="RefSeq" id="WP_046741796.1">
    <property type="nucleotide sequence ID" value="NZ_LBNQ01000023.1"/>
</dbReference>
<dbReference type="PANTHER" id="PTHR43025">
    <property type="entry name" value="MONOGALACTOSYLDIACYLGLYCEROL SYNTHASE"/>
    <property type="match status" value="1"/>
</dbReference>
<dbReference type="SUPFAM" id="SSF53756">
    <property type="entry name" value="UDP-Glycosyltransferase/glycogen phosphorylase"/>
    <property type="match status" value="1"/>
</dbReference>
<comment type="similarity">
    <text evidence="1">Belongs to the glycosyltransferase 28 family.</text>
</comment>
<dbReference type="GO" id="GO:0016020">
    <property type="term" value="C:membrane"/>
    <property type="evidence" value="ECO:0007669"/>
    <property type="project" value="GOC"/>
</dbReference>
<organism evidence="5 6">
    <name type="scientific">Lampropedia cohaerens</name>
    <dbReference type="NCBI Taxonomy" id="1610491"/>
    <lineage>
        <taxon>Bacteria</taxon>
        <taxon>Pseudomonadati</taxon>
        <taxon>Pseudomonadota</taxon>
        <taxon>Betaproteobacteria</taxon>
        <taxon>Burkholderiales</taxon>
        <taxon>Comamonadaceae</taxon>
        <taxon>Lampropedia</taxon>
    </lineage>
</organism>
<evidence type="ECO:0000313" key="5">
    <source>
        <dbReference type="EMBL" id="KKW68086.1"/>
    </source>
</evidence>
<dbReference type="Pfam" id="PF06925">
    <property type="entry name" value="MGDG_synth"/>
    <property type="match status" value="1"/>
</dbReference>
<dbReference type="PANTHER" id="PTHR43025:SF3">
    <property type="entry name" value="MONOGALACTOSYLDIACYLGLYCEROL SYNTHASE 1, CHLOROPLASTIC"/>
    <property type="match status" value="1"/>
</dbReference>
<dbReference type="InterPro" id="IPR009695">
    <property type="entry name" value="Diacylglyc_glucosyltr_N"/>
</dbReference>
<dbReference type="GO" id="GO:0009247">
    <property type="term" value="P:glycolipid biosynthetic process"/>
    <property type="evidence" value="ECO:0007669"/>
    <property type="project" value="InterPro"/>
</dbReference>
<feature type="domain" description="Diacylglycerol glucosyltransferase N-terminal" evidence="4">
    <location>
        <begin position="16"/>
        <end position="174"/>
    </location>
</feature>
<gene>
    <name evidence="5" type="ORF">AAV94_07655</name>
</gene>
<keyword evidence="3" id="KW-0808">Transferase</keyword>
<keyword evidence="2" id="KW-0328">Glycosyltransferase</keyword>
<accession>A0A0U1Q025</accession>
<dbReference type="InterPro" id="IPR050519">
    <property type="entry name" value="Glycosyltransf_28_UgtP"/>
</dbReference>
<protein>
    <submittedName>
        <fullName evidence="5">Galactosyldiacylglycerol synthase</fullName>
    </submittedName>
</protein>
<dbReference type="GO" id="GO:0016758">
    <property type="term" value="F:hexosyltransferase activity"/>
    <property type="evidence" value="ECO:0007669"/>
    <property type="project" value="InterPro"/>
</dbReference>
<evidence type="ECO:0000256" key="2">
    <source>
        <dbReference type="ARBA" id="ARBA00022676"/>
    </source>
</evidence>
<reference evidence="5 6" key="1">
    <citation type="submission" date="2015-05" db="EMBL/GenBank/DDBJ databases">
        <title>Draft genome sequence of Lampropedia sp. CT6, isolated from the microbial mat of a hot water spring, located at Manikaran, India.</title>
        <authorList>
            <person name="Tripathi C."/>
            <person name="Rani P."/>
            <person name="Mahato N.K."/>
            <person name="Lal R."/>
        </authorList>
    </citation>
    <scope>NUCLEOTIDE SEQUENCE [LARGE SCALE GENOMIC DNA]</scope>
    <source>
        <strain evidence="5 6">CT6</strain>
    </source>
</reference>
<dbReference type="EMBL" id="LBNQ01000023">
    <property type="protein sequence ID" value="KKW68086.1"/>
    <property type="molecule type" value="Genomic_DNA"/>
</dbReference>
<dbReference type="STRING" id="1610491.AAV94_07655"/>
<comment type="caution">
    <text evidence="5">The sequence shown here is derived from an EMBL/GenBank/DDBJ whole genome shotgun (WGS) entry which is preliminary data.</text>
</comment>
<dbReference type="Proteomes" id="UP000050580">
    <property type="component" value="Unassembled WGS sequence"/>
</dbReference>
<evidence type="ECO:0000256" key="1">
    <source>
        <dbReference type="ARBA" id="ARBA00006962"/>
    </source>
</evidence>
<dbReference type="OrthoDB" id="9815663at2"/>